<dbReference type="EMBL" id="JAEQMG010000118">
    <property type="protein sequence ID" value="MBK6089205.1"/>
    <property type="molecule type" value="Genomic_DNA"/>
</dbReference>
<dbReference type="Pfam" id="PF02525">
    <property type="entry name" value="Flavodoxin_2"/>
    <property type="match status" value="1"/>
</dbReference>
<comment type="caution">
    <text evidence="4">The sequence shown here is derived from an EMBL/GenBank/DDBJ whole genome shotgun (WGS) entry which is preliminary data.</text>
</comment>
<dbReference type="InterPro" id="IPR051796">
    <property type="entry name" value="ISF_SsuE-like"/>
</dbReference>
<reference evidence="4" key="1">
    <citation type="submission" date="2021-01" db="EMBL/GenBank/DDBJ databases">
        <title>Genome public.</title>
        <authorList>
            <person name="Liu C."/>
            <person name="Sun Q."/>
        </authorList>
    </citation>
    <scope>NUCLEOTIDE SEQUENCE</scope>
    <source>
        <strain evidence="4">M6</strain>
    </source>
</reference>
<protein>
    <submittedName>
        <fullName evidence="4">Flavodoxin family protein</fullName>
    </submittedName>
</protein>
<evidence type="ECO:0000256" key="1">
    <source>
        <dbReference type="ARBA" id="ARBA00022630"/>
    </source>
</evidence>
<evidence type="ECO:0000313" key="5">
    <source>
        <dbReference type="Proteomes" id="UP000633365"/>
    </source>
</evidence>
<dbReference type="PANTHER" id="PTHR43278">
    <property type="entry name" value="NAD(P)H-DEPENDENT FMN-CONTAINING OXIDOREDUCTASE YWQN-RELATED"/>
    <property type="match status" value="1"/>
</dbReference>
<evidence type="ECO:0000259" key="3">
    <source>
        <dbReference type="Pfam" id="PF02525"/>
    </source>
</evidence>
<dbReference type="PANTHER" id="PTHR43278:SF2">
    <property type="entry name" value="IRON-SULFUR FLAVOPROTEIN"/>
    <property type="match status" value="1"/>
</dbReference>
<evidence type="ECO:0000313" key="4">
    <source>
        <dbReference type="EMBL" id="MBK6089205.1"/>
    </source>
</evidence>
<gene>
    <name evidence="4" type="ORF">JKK62_11235</name>
</gene>
<accession>A0A935C2G0</accession>
<name>A0A935C2G0_9FIRM</name>
<dbReference type="AlphaFoldDB" id="A0A935C2G0"/>
<keyword evidence="1" id="KW-0285">Flavoprotein</keyword>
<feature type="domain" description="Flavodoxin-like fold" evidence="3">
    <location>
        <begin position="1"/>
        <end position="105"/>
    </location>
</feature>
<dbReference type="InterPro" id="IPR003680">
    <property type="entry name" value="Flavodoxin_fold"/>
</dbReference>
<sequence length="227" mass="25412">MKILVINGSPKKEKSDTMHITRAFLDGMNEVSQNEVHIIHAIDKHIEYCTGCFACMRNGGNCIHNDDMRGILEEILDSDLLIWSYPLYCYGMPAPLKALLDRTLPLSSMAMQKVGDRYEHVGQADFSHLKYVLICGCGFPNSKHNFEPAVMQFTRCFPNEHTMITVPESPMFNAPEAAVVTVPRLELVKKAGMQFAENGAIGDELLKEITSPMIPEEQYAEIVNGSM</sequence>
<keyword evidence="5" id="KW-1185">Reference proteome</keyword>
<organism evidence="4 5">
    <name type="scientific">Ruminococcus difficilis</name>
    <dbReference type="NCBI Taxonomy" id="2763069"/>
    <lineage>
        <taxon>Bacteria</taxon>
        <taxon>Bacillati</taxon>
        <taxon>Bacillota</taxon>
        <taxon>Clostridia</taxon>
        <taxon>Eubacteriales</taxon>
        <taxon>Oscillospiraceae</taxon>
        <taxon>Ruminococcus</taxon>
    </lineage>
</organism>
<keyword evidence="2" id="KW-0288">FMN</keyword>
<dbReference type="RefSeq" id="WP_201427999.1">
    <property type="nucleotide sequence ID" value="NZ_JAEQMG010000118.1"/>
</dbReference>
<dbReference type="Gene3D" id="3.40.50.360">
    <property type="match status" value="1"/>
</dbReference>
<dbReference type="Proteomes" id="UP000633365">
    <property type="component" value="Unassembled WGS sequence"/>
</dbReference>
<proteinExistence type="predicted"/>
<dbReference type="SUPFAM" id="SSF52218">
    <property type="entry name" value="Flavoproteins"/>
    <property type="match status" value="1"/>
</dbReference>
<dbReference type="InterPro" id="IPR029039">
    <property type="entry name" value="Flavoprotein-like_sf"/>
</dbReference>
<evidence type="ECO:0000256" key="2">
    <source>
        <dbReference type="ARBA" id="ARBA00022643"/>
    </source>
</evidence>